<dbReference type="Pfam" id="PF25975">
    <property type="entry name" value="CzcB_C"/>
    <property type="match status" value="1"/>
</dbReference>
<keyword evidence="5" id="KW-0812">Transmembrane</keyword>
<evidence type="ECO:0000256" key="2">
    <source>
        <dbReference type="ARBA" id="ARBA00009477"/>
    </source>
</evidence>
<feature type="coiled-coil region" evidence="4">
    <location>
        <begin position="174"/>
        <end position="219"/>
    </location>
</feature>
<feature type="domain" description="Multidrug resistance protein MdtA-like barrel-sandwich hybrid" evidence="7">
    <location>
        <begin position="64"/>
        <end position="254"/>
    </location>
</feature>
<reference evidence="10 11" key="1">
    <citation type="submission" date="2019-11" db="EMBL/GenBank/DDBJ databases">
        <title>Comparative genomics of hydrocarbon-degrading Desulfosarcina strains.</title>
        <authorList>
            <person name="Watanabe M."/>
            <person name="Kojima H."/>
            <person name="Fukui M."/>
        </authorList>
    </citation>
    <scope>NUCLEOTIDE SEQUENCE [LARGE SCALE GENOMIC DNA]</scope>
    <source>
        <strain evidence="11">oXyS1</strain>
    </source>
</reference>
<gene>
    <name evidence="10" type="ORF">DSCOOX_56410</name>
</gene>
<evidence type="ECO:0000259" key="7">
    <source>
        <dbReference type="Pfam" id="PF25917"/>
    </source>
</evidence>
<dbReference type="PANTHER" id="PTHR32347:SF14">
    <property type="entry name" value="EFFLUX SYSTEM COMPONENT YKNX-RELATED"/>
    <property type="match status" value="1"/>
</dbReference>
<evidence type="ECO:0000313" key="11">
    <source>
        <dbReference type="Proteomes" id="UP000422108"/>
    </source>
</evidence>
<evidence type="ECO:0000259" key="8">
    <source>
        <dbReference type="Pfam" id="PF25954"/>
    </source>
</evidence>
<feature type="coiled-coil region" evidence="4">
    <location>
        <begin position="97"/>
        <end position="149"/>
    </location>
</feature>
<dbReference type="SUPFAM" id="SSF111369">
    <property type="entry name" value="HlyD-like secretion proteins"/>
    <property type="match status" value="3"/>
</dbReference>
<dbReference type="GO" id="GO:0030313">
    <property type="term" value="C:cell envelope"/>
    <property type="evidence" value="ECO:0007669"/>
    <property type="project" value="UniProtKB-SubCell"/>
</dbReference>
<dbReference type="Gene3D" id="2.40.50.100">
    <property type="match status" value="1"/>
</dbReference>
<feature type="transmembrane region" description="Helical" evidence="5">
    <location>
        <begin position="7"/>
        <end position="26"/>
    </location>
</feature>
<evidence type="ECO:0000256" key="3">
    <source>
        <dbReference type="ARBA" id="ARBA00023054"/>
    </source>
</evidence>
<keyword evidence="5" id="KW-0472">Membrane</keyword>
<evidence type="ECO:0000256" key="4">
    <source>
        <dbReference type="SAM" id="Coils"/>
    </source>
</evidence>
<dbReference type="RefSeq" id="WP_155313204.1">
    <property type="nucleotide sequence ID" value="NZ_AP021879.1"/>
</dbReference>
<sequence>MKKKLRWVLMACVIVLMTVLWIWQPWKAAPKKTRNGPATARVSLENVVHTILATGKVMPQVGAEVNVGARISGRLDKLYVNVGDTVGKGQIIAEIEKEDLEATTAEKEAEVALVEARLEALKREGPQEIAQKEAELAERKAKLEFVRCKLSRDDQLLKKALISNEDWEETSSDFKAARAQYEVAQRKLQLANTNFDEGLKQLAAELRRTQASLKNALVKLSYAAIHAPLSGVVGSVSTREGETVAAGLSAPTFVTIVDLKRLQLDAYVDEVDIGRVKVGQKGFFSVDAFPGKEFHGRVTAIYPQAVIQNDVVTYDCIISIDTPYDGLLRPQMTATVTIMVANKENVLVLPVGAVKHRAGQNVVWRRKGDRIEDVSVTTGWQDDTRVEILSGLSEGEVVLLSPPTDIK</sequence>
<proteinExistence type="inferred from homology"/>
<dbReference type="InterPro" id="IPR058624">
    <property type="entry name" value="MdtA-like_HH"/>
</dbReference>
<dbReference type="EMBL" id="AP021879">
    <property type="protein sequence ID" value="BBO92461.1"/>
    <property type="molecule type" value="Genomic_DNA"/>
</dbReference>
<name>A0A5K8AIH0_9BACT</name>
<dbReference type="InterPro" id="IPR058625">
    <property type="entry name" value="MdtA-like_BSH"/>
</dbReference>
<feature type="domain" description="CzcB-like C-terminal circularly permuted SH3-like" evidence="9">
    <location>
        <begin position="349"/>
        <end position="398"/>
    </location>
</feature>
<feature type="domain" description="Multidrug resistance protein MdtA-like alpha-helical hairpin" evidence="6">
    <location>
        <begin position="130"/>
        <end position="195"/>
    </location>
</feature>
<dbReference type="Gene3D" id="2.40.30.170">
    <property type="match status" value="1"/>
</dbReference>
<dbReference type="Gene3D" id="1.10.287.470">
    <property type="entry name" value="Helix hairpin bin"/>
    <property type="match status" value="1"/>
</dbReference>
<dbReference type="Proteomes" id="UP000422108">
    <property type="component" value="Chromosome"/>
</dbReference>
<dbReference type="InterPro" id="IPR006143">
    <property type="entry name" value="RND_pump_MFP"/>
</dbReference>
<evidence type="ECO:0000256" key="1">
    <source>
        <dbReference type="ARBA" id="ARBA00004196"/>
    </source>
</evidence>
<comment type="similarity">
    <text evidence="2">Belongs to the membrane fusion protein (MFP) (TC 8.A.1) family.</text>
</comment>
<organism evidence="10 11">
    <name type="scientific">Desulfosarcina ovata subsp. ovata</name>
    <dbReference type="NCBI Taxonomy" id="2752305"/>
    <lineage>
        <taxon>Bacteria</taxon>
        <taxon>Pseudomonadati</taxon>
        <taxon>Thermodesulfobacteriota</taxon>
        <taxon>Desulfobacteria</taxon>
        <taxon>Desulfobacterales</taxon>
        <taxon>Desulfosarcinaceae</taxon>
        <taxon>Desulfosarcina</taxon>
    </lineage>
</organism>
<dbReference type="PANTHER" id="PTHR32347">
    <property type="entry name" value="EFFLUX SYSTEM COMPONENT YKNX-RELATED"/>
    <property type="match status" value="1"/>
</dbReference>
<dbReference type="Pfam" id="PF25917">
    <property type="entry name" value="BSH_RND"/>
    <property type="match status" value="1"/>
</dbReference>
<evidence type="ECO:0000259" key="9">
    <source>
        <dbReference type="Pfam" id="PF25975"/>
    </source>
</evidence>
<dbReference type="NCBIfam" id="TIGR01730">
    <property type="entry name" value="RND_mfp"/>
    <property type="match status" value="1"/>
</dbReference>
<dbReference type="InterPro" id="IPR058792">
    <property type="entry name" value="Beta-barrel_RND_2"/>
</dbReference>
<keyword evidence="11" id="KW-1185">Reference proteome</keyword>
<accession>A0A5K8AIH0</accession>
<dbReference type="InterPro" id="IPR050465">
    <property type="entry name" value="UPF0194_transport"/>
</dbReference>
<evidence type="ECO:0000313" key="10">
    <source>
        <dbReference type="EMBL" id="BBO92461.1"/>
    </source>
</evidence>
<evidence type="ECO:0000259" key="6">
    <source>
        <dbReference type="Pfam" id="PF25876"/>
    </source>
</evidence>
<dbReference type="GO" id="GO:0016020">
    <property type="term" value="C:membrane"/>
    <property type="evidence" value="ECO:0007669"/>
    <property type="project" value="InterPro"/>
</dbReference>
<keyword evidence="3 4" id="KW-0175">Coiled coil</keyword>
<dbReference type="GO" id="GO:0022857">
    <property type="term" value="F:transmembrane transporter activity"/>
    <property type="evidence" value="ECO:0007669"/>
    <property type="project" value="InterPro"/>
</dbReference>
<dbReference type="Gene3D" id="2.40.420.20">
    <property type="match status" value="1"/>
</dbReference>
<evidence type="ECO:0000256" key="5">
    <source>
        <dbReference type="SAM" id="Phobius"/>
    </source>
</evidence>
<dbReference type="AlphaFoldDB" id="A0A5K8AIH0"/>
<feature type="domain" description="CusB-like beta-barrel" evidence="8">
    <location>
        <begin position="264"/>
        <end position="339"/>
    </location>
</feature>
<protein>
    <submittedName>
        <fullName evidence="10">Hemolysin D</fullName>
    </submittedName>
</protein>
<dbReference type="Pfam" id="PF25876">
    <property type="entry name" value="HH_MFP_RND"/>
    <property type="match status" value="1"/>
</dbReference>
<keyword evidence="5" id="KW-1133">Transmembrane helix</keyword>
<comment type="subcellular location">
    <subcellularLocation>
        <location evidence="1">Cell envelope</location>
    </subcellularLocation>
</comment>
<dbReference type="InterPro" id="IPR058649">
    <property type="entry name" value="CzcB_C"/>
</dbReference>
<dbReference type="Pfam" id="PF25954">
    <property type="entry name" value="Beta-barrel_RND_2"/>
    <property type="match status" value="1"/>
</dbReference>